<comment type="caution">
    <text evidence="1">The sequence shown here is derived from an EMBL/GenBank/DDBJ whole genome shotgun (WGS) entry which is preliminary data.</text>
</comment>
<name>A0A645ICB8_9ZZZZ</name>
<dbReference type="EMBL" id="VSSQ01104686">
    <property type="protein sequence ID" value="MPN45073.1"/>
    <property type="molecule type" value="Genomic_DNA"/>
</dbReference>
<proteinExistence type="predicted"/>
<gene>
    <name evidence="1" type="ORF">SDC9_192640</name>
</gene>
<organism evidence="1">
    <name type="scientific">bioreactor metagenome</name>
    <dbReference type="NCBI Taxonomy" id="1076179"/>
    <lineage>
        <taxon>unclassified sequences</taxon>
        <taxon>metagenomes</taxon>
        <taxon>ecological metagenomes</taxon>
    </lineage>
</organism>
<reference evidence="1" key="1">
    <citation type="submission" date="2019-08" db="EMBL/GenBank/DDBJ databases">
        <authorList>
            <person name="Kucharzyk K."/>
            <person name="Murdoch R.W."/>
            <person name="Higgins S."/>
            <person name="Loffler F."/>
        </authorList>
    </citation>
    <scope>NUCLEOTIDE SEQUENCE</scope>
</reference>
<sequence>MEDVELIDVFLVYIENFLSGSFFKPSKNLSVVIDHCCYINGSKFTARFWQIKYEEVSFLVGE</sequence>
<accession>A0A645ICB8</accession>
<evidence type="ECO:0000313" key="1">
    <source>
        <dbReference type="EMBL" id="MPN45073.1"/>
    </source>
</evidence>
<dbReference type="AlphaFoldDB" id="A0A645ICB8"/>
<protein>
    <submittedName>
        <fullName evidence="1">Uncharacterized protein</fullName>
    </submittedName>
</protein>